<organism evidence="2 3">
    <name type="scientific">Candidatus Reconcilbacillus cellulovorans</name>
    <dbReference type="NCBI Taxonomy" id="1906605"/>
    <lineage>
        <taxon>Bacteria</taxon>
        <taxon>Bacillati</taxon>
        <taxon>Bacillota</taxon>
        <taxon>Bacilli</taxon>
        <taxon>Bacillales</taxon>
        <taxon>Paenibacillaceae</taxon>
        <taxon>Candidatus Reconcilbacillus</taxon>
    </lineage>
</organism>
<accession>A0A2A6E2K0</accession>
<evidence type="ECO:0000313" key="2">
    <source>
        <dbReference type="EMBL" id="PDO11261.1"/>
    </source>
</evidence>
<evidence type="ECO:0000313" key="3">
    <source>
        <dbReference type="Proteomes" id="UP000243688"/>
    </source>
</evidence>
<feature type="region of interest" description="Disordered" evidence="1">
    <location>
        <begin position="47"/>
        <end position="107"/>
    </location>
</feature>
<proteinExistence type="predicted"/>
<protein>
    <submittedName>
        <fullName evidence="2">Uncharacterized protein</fullName>
    </submittedName>
</protein>
<comment type="caution">
    <text evidence="2">The sequence shown here is derived from an EMBL/GenBank/DDBJ whole genome shotgun (WGS) entry which is preliminary data.</text>
</comment>
<sequence length="107" mass="12026">MADFKAVDLQMALPRLPDAAIQQQQQSQKVSIDQQWLAGQNIRQAELEKQQTVRPEQPAKAAVRERQGQGGGARKNRDGFADGRYTGQRAADEAPHPYKGKFIDRRL</sequence>
<dbReference type="Proteomes" id="UP000243688">
    <property type="component" value="Unassembled WGS sequence"/>
</dbReference>
<feature type="compositionally biased region" description="Basic and acidic residues" evidence="1">
    <location>
        <begin position="90"/>
        <end position="107"/>
    </location>
</feature>
<reference evidence="2 3" key="1">
    <citation type="submission" date="2016-12" db="EMBL/GenBank/DDBJ databases">
        <title>Candidatus Reconcilibacillus cellulovorans genome.</title>
        <authorList>
            <person name="Kolinko S."/>
            <person name="Wu Y.-W."/>
            <person name="Tachea F."/>
            <person name="Denzel E."/>
            <person name="Hiras J."/>
            <person name="Baecker N."/>
            <person name="Chan L.J."/>
            <person name="Eichorst S.A."/>
            <person name="Frey D."/>
            <person name="Adams P.D."/>
            <person name="Pray T."/>
            <person name="Tanjore D."/>
            <person name="Petzold C.J."/>
            <person name="Gladden J.M."/>
            <person name="Simmons B.A."/>
            <person name="Singer S.W."/>
        </authorList>
    </citation>
    <scope>NUCLEOTIDE SEQUENCE [LARGE SCALE GENOMIC DNA]</scope>
    <source>
        <strain evidence="2">JTherm</strain>
    </source>
</reference>
<name>A0A2A6E2K0_9BACL</name>
<gene>
    <name evidence="2" type="ORF">BLM47_03465</name>
</gene>
<evidence type="ECO:0000256" key="1">
    <source>
        <dbReference type="SAM" id="MobiDB-lite"/>
    </source>
</evidence>
<dbReference type="AlphaFoldDB" id="A0A2A6E2K0"/>
<dbReference type="EMBL" id="MOXJ01000004">
    <property type="protein sequence ID" value="PDO11261.1"/>
    <property type="molecule type" value="Genomic_DNA"/>
</dbReference>